<reference evidence="1" key="1">
    <citation type="submission" date="2014-11" db="EMBL/GenBank/DDBJ databases">
        <authorList>
            <person name="Amaro Gonzalez C."/>
        </authorList>
    </citation>
    <scope>NUCLEOTIDE SEQUENCE</scope>
</reference>
<dbReference type="EMBL" id="GBXM01086209">
    <property type="protein sequence ID" value="JAH22368.1"/>
    <property type="molecule type" value="Transcribed_RNA"/>
</dbReference>
<protein>
    <submittedName>
        <fullName evidence="1">Uncharacterized protein</fullName>
    </submittedName>
</protein>
<evidence type="ECO:0000313" key="1">
    <source>
        <dbReference type="EMBL" id="JAH22368.1"/>
    </source>
</evidence>
<name>A0A0E9R222_ANGAN</name>
<proteinExistence type="predicted"/>
<sequence>MCLLLIKLKVKVFLFCFSDTSRAESLPLAS</sequence>
<dbReference type="AlphaFoldDB" id="A0A0E9R222"/>
<reference evidence="1" key="2">
    <citation type="journal article" date="2015" name="Fish Shellfish Immunol.">
        <title>Early steps in the European eel (Anguilla anguilla)-Vibrio vulnificus interaction in the gills: Role of the RtxA13 toxin.</title>
        <authorList>
            <person name="Callol A."/>
            <person name="Pajuelo D."/>
            <person name="Ebbesson L."/>
            <person name="Teles M."/>
            <person name="MacKenzie S."/>
            <person name="Amaro C."/>
        </authorList>
    </citation>
    <scope>NUCLEOTIDE SEQUENCE</scope>
</reference>
<organism evidence="1">
    <name type="scientific">Anguilla anguilla</name>
    <name type="common">European freshwater eel</name>
    <name type="synonym">Muraena anguilla</name>
    <dbReference type="NCBI Taxonomy" id="7936"/>
    <lineage>
        <taxon>Eukaryota</taxon>
        <taxon>Metazoa</taxon>
        <taxon>Chordata</taxon>
        <taxon>Craniata</taxon>
        <taxon>Vertebrata</taxon>
        <taxon>Euteleostomi</taxon>
        <taxon>Actinopterygii</taxon>
        <taxon>Neopterygii</taxon>
        <taxon>Teleostei</taxon>
        <taxon>Anguilliformes</taxon>
        <taxon>Anguillidae</taxon>
        <taxon>Anguilla</taxon>
    </lineage>
</organism>
<accession>A0A0E9R222</accession>